<dbReference type="Proteomes" id="UP000590749">
    <property type="component" value="Unassembled WGS sequence"/>
</dbReference>
<dbReference type="EMBL" id="JACHXF010000021">
    <property type="protein sequence ID" value="MBB3099928.1"/>
    <property type="molecule type" value="Genomic_DNA"/>
</dbReference>
<dbReference type="AlphaFoldDB" id="A0A7W5APD8"/>
<sequence>MRNLLAQTVLHARHDHRHILNWTAWRLKHKIRARISHYLRRGDSLPQSLRKWAKRLEIIQI</sequence>
<protein>
    <submittedName>
        <fullName evidence="1">Uncharacterized protein</fullName>
    </submittedName>
</protein>
<dbReference type="RefSeq" id="WP_183225989.1">
    <property type="nucleotide sequence ID" value="NZ_BMPW01000034.1"/>
</dbReference>
<proteinExistence type="predicted"/>
<gene>
    <name evidence="1" type="ORF">FHR83_007644</name>
</gene>
<name>A0A7W5APD8_9ACTN</name>
<reference evidence="1 2" key="1">
    <citation type="submission" date="2020-08" db="EMBL/GenBank/DDBJ databases">
        <title>Genomic Encyclopedia of Type Strains, Phase III (KMG-III): the genomes of soil and plant-associated and newly described type strains.</title>
        <authorList>
            <person name="Whitman W."/>
        </authorList>
    </citation>
    <scope>NUCLEOTIDE SEQUENCE [LARGE SCALE GENOMIC DNA]</scope>
    <source>
        <strain evidence="1 2">CECT 3287</strain>
    </source>
</reference>
<evidence type="ECO:0000313" key="2">
    <source>
        <dbReference type="Proteomes" id="UP000590749"/>
    </source>
</evidence>
<accession>A0A7W5APD8</accession>
<evidence type="ECO:0000313" key="1">
    <source>
        <dbReference type="EMBL" id="MBB3099928.1"/>
    </source>
</evidence>
<organism evidence="1 2">
    <name type="scientific">Actinoplanes campanulatus</name>
    <dbReference type="NCBI Taxonomy" id="113559"/>
    <lineage>
        <taxon>Bacteria</taxon>
        <taxon>Bacillati</taxon>
        <taxon>Actinomycetota</taxon>
        <taxon>Actinomycetes</taxon>
        <taxon>Micromonosporales</taxon>
        <taxon>Micromonosporaceae</taxon>
        <taxon>Actinoplanes</taxon>
    </lineage>
</organism>
<comment type="caution">
    <text evidence="1">The sequence shown here is derived from an EMBL/GenBank/DDBJ whole genome shotgun (WGS) entry which is preliminary data.</text>
</comment>
<keyword evidence="2" id="KW-1185">Reference proteome</keyword>